<name>A0A1T5BGX9_9SPHI</name>
<protein>
    <submittedName>
        <fullName evidence="1">Uncharacterized protein</fullName>
    </submittedName>
</protein>
<dbReference type="Proteomes" id="UP000190541">
    <property type="component" value="Unassembled WGS sequence"/>
</dbReference>
<evidence type="ECO:0000313" key="2">
    <source>
        <dbReference type="Proteomes" id="UP000190541"/>
    </source>
</evidence>
<organism evidence="1 2">
    <name type="scientific">Parapedobacter luteus</name>
    <dbReference type="NCBI Taxonomy" id="623280"/>
    <lineage>
        <taxon>Bacteria</taxon>
        <taxon>Pseudomonadati</taxon>
        <taxon>Bacteroidota</taxon>
        <taxon>Sphingobacteriia</taxon>
        <taxon>Sphingobacteriales</taxon>
        <taxon>Sphingobacteriaceae</taxon>
        <taxon>Parapedobacter</taxon>
    </lineage>
</organism>
<proteinExistence type="predicted"/>
<gene>
    <name evidence="1" type="ORF">SAMN05660226_01460</name>
</gene>
<keyword evidence="2" id="KW-1185">Reference proteome</keyword>
<evidence type="ECO:0000313" key="1">
    <source>
        <dbReference type="EMBL" id="SKB46337.1"/>
    </source>
</evidence>
<dbReference type="EMBL" id="FUYS01000003">
    <property type="protein sequence ID" value="SKB46337.1"/>
    <property type="molecule type" value="Genomic_DNA"/>
</dbReference>
<accession>A0A1T5BGX9</accession>
<sequence length="69" mass="7645">MGKKKPEPLHAIGSLIAIRLGYFQYAFSDSLDRNGSYSSYNSVALYPKALNASAITELFRLIAFTTNKL</sequence>
<dbReference type="AlphaFoldDB" id="A0A1T5BGX9"/>
<reference evidence="1 2" key="1">
    <citation type="submission" date="2017-02" db="EMBL/GenBank/DDBJ databases">
        <authorList>
            <person name="Peterson S.W."/>
        </authorList>
    </citation>
    <scope>NUCLEOTIDE SEQUENCE [LARGE SCALE GENOMIC DNA]</scope>
    <source>
        <strain evidence="1 2">DSM 22899</strain>
    </source>
</reference>